<feature type="compositionally biased region" description="Polar residues" evidence="1">
    <location>
        <begin position="50"/>
        <end position="64"/>
    </location>
</feature>
<name>A0AAN7D0U9_9PEZI</name>
<comment type="caution">
    <text evidence="2">The sequence shown here is derived from an EMBL/GenBank/DDBJ whole genome shotgun (WGS) entry which is preliminary data.</text>
</comment>
<accession>A0AAN7D0U9</accession>
<dbReference type="EMBL" id="MU857603">
    <property type="protein sequence ID" value="KAK4251954.1"/>
    <property type="molecule type" value="Genomic_DNA"/>
</dbReference>
<gene>
    <name evidence="2" type="ORF">C7999DRAFT_27642</name>
</gene>
<reference evidence="2" key="2">
    <citation type="submission" date="2023-05" db="EMBL/GenBank/DDBJ databases">
        <authorList>
            <consortium name="Lawrence Berkeley National Laboratory"/>
            <person name="Steindorff A."/>
            <person name="Hensen N."/>
            <person name="Bonometti L."/>
            <person name="Westerberg I."/>
            <person name="Brannstrom I.O."/>
            <person name="Guillou S."/>
            <person name="Cros-Aarteil S."/>
            <person name="Calhoun S."/>
            <person name="Haridas S."/>
            <person name="Kuo A."/>
            <person name="Mondo S."/>
            <person name="Pangilinan J."/>
            <person name="Riley R."/>
            <person name="Labutti K."/>
            <person name="Andreopoulos B."/>
            <person name="Lipzen A."/>
            <person name="Chen C."/>
            <person name="Yanf M."/>
            <person name="Daum C."/>
            <person name="Ng V."/>
            <person name="Clum A."/>
            <person name="Ohm R."/>
            <person name="Martin F."/>
            <person name="Silar P."/>
            <person name="Natvig D."/>
            <person name="Lalanne C."/>
            <person name="Gautier V."/>
            <person name="Ament-Velasquez S.L."/>
            <person name="Kruys A."/>
            <person name="Hutchinson M.I."/>
            <person name="Powell A.J."/>
            <person name="Barry K."/>
            <person name="Miller A.N."/>
            <person name="Grigoriev I.V."/>
            <person name="Debuchy R."/>
            <person name="Gladieux P."/>
            <person name="Thoren M.H."/>
            <person name="Johannesson H."/>
        </authorList>
    </citation>
    <scope>NUCLEOTIDE SEQUENCE</scope>
    <source>
        <strain evidence="2">CBS 359.72</strain>
    </source>
</reference>
<evidence type="ECO:0000313" key="2">
    <source>
        <dbReference type="EMBL" id="KAK4251954.1"/>
    </source>
</evidence>
<evidence type="ECO:0000313" key="3">
    <source>
        <dbReference type="Proteomes" id="UP001303647"/>
    </source>
</evidence>
<dbReference type="AlphaFoldDB" id="A0AAN7D0U9"/>
<protein>
    <submittedName>
        <fullName evidence="2">Uncharacterized protein</fullName>
    </submittedName>
</protein>
<reference evidence="2" key="1">
    <citation type="journal article" date="2023" name="Mol. Phylogenet. Evol.">
        <title>Genome-scale phylogeny and comparative genomics of the fungal order Sordariales.</title>
        <authorList>
            <person name="Hensen N."/>
            <person name="Bonometti L."/>
            <person name="Westerberg I."/>
            <person name="Brannstrom I.O."/>
            <person name="Guillou S."/>
            <person name="Cros-Aarteil S."/>
            <person name="Calhoun S."/>
            <person name="Haridas S."/>
            <person name="Kuo A."/>
            <person name="Mondo S."/>
            <person name="Pangilinan J."/>
            <person name="Riley R."/>
            <person name="LaButti K."/>
            <person name="Andreopoulos B."/>
            <person name="Lipzen A."/>
            <person name="Chen C."/>
            <person name="Yan M."/>
            <person name="Daum C."/>
            <person name="Ng V."/>
            <person name="Clum A."/>
            <person name="Steindorff A."/>
            <person name="Ohm R.A."/>
            <person name="Martin F."/>
            <person name="Silar P."/>
            <person name="Natvig D.O."/>
            <person name="Lalanne C."/>
            <person name="Gautier V."/>
            <person name="Ament-Velasquez S.L."/>
            <person name="Kruys A."/>
            <person name="Hutchinson M.I."/>
            <person name="Powell A.J."/>
            <person name="Barry K."/>
            <person name="Miller A.N."/>
            <person name="Grigoriev I.V."/>
            <person name="Debuchy R."/>
            <person name="Gladieux P."/>
            <person name="Hiltunen Thoren M."/>
            <person name="Johannesson H."/>
        </authorList>
    </citation>
    <scope>NUCLEOTIDE SEQUENCE</scope>
    <source>
        <strain evidence="2">CBS 359.72</strain>
    </source>
</reference>
<dbReference type="Proteomes" id="UP001303647">
    <property type="component" value="Unassembled WGS sequence"/>
</dbReference>
<proteinExistence type="predicted"/>
<sequence length="232" mass="24564">MRLPLSFSDGIFELGSFTEERSPQFKRDNMSSGQVASASASADGYPNHKPPSNMSTETPGTDDTVTGIDPPKSPSPHPILTTFQLALHQRSQEQSYTDSVKRWVDNAGAGINQRLEAGVNDGNNNSNDDGTGWSVAADSRLSVAGSSSSSAGGPGADWVIMMEPNETDEDVAGAGGWCDYPMPPVMTQTQGAVLSDKETGGFWLRRAQGRLSQLSMSIGSGFWASMGAGVRR</sequence>
<feature type="compositionally biased region" description="Basic and acidic residues" evidence="1">
    <location>
        <begin position="18"/>
        <end position="29"/>
    </location>
</feature>
<evidence type="ECO:0000256" key="1">
    <source>
        <dbReference type="SAM" id="MobiDB-lite"/>
    </source>
</evidence>
<feature type="region of interest" description="Disordered" evidence="1">
    <location>
        <begin position="16"/>
        <end position="79"/>
    </location>
</feature>
<organism evidence="2 3">
    <name type="scientific">Corynascus novoguineensis</name>
    <dbReference type="NCBI Taxonomy" id="1126955"/>
    <lineage>
        <taxon>Eukaryota</taxon>
        <taxon>Fungi</taxon>
        <taxon>Dikarya</taxon>
        <taxon>Ascomycota</taxon>
        <taxon>Pezizomycotina</taxon>
        <taxon>Sordariomycetes</taxon>
        <taxon>Sordariomycetidae</taxon>
        <taxon>Sordariales</taxon>
        <taxon>Chaetomiaceae</taxon>
        <taxon>Corynascus</taxon>
    </lineage>
</organism>
<keyword evidence="3" id="KW-1185">Reference proteome</keyword>